<protein>
    <submittedName>
        <fullName evidence="4">S-adenosylmethionine uptake transporter</fullName>
    </submittedName>
</protein>
<feature type="transmembrane region" description="Helical" evidence="2">
    <location>
        <begin position="271"/>
        <end position="289"/>
    </location>
</feature>
<dbReference type="Proteomes" id="UP000198539">
    <property type="component" value="Unassembled WGS sequence"/>
</dbReference>
<name>A0A1H2S2C7_9RHOB</name>
<dbReference type="Pfam" id="PF00892">
    <property type="entry name" value="EamA"/>
    <property type="match status" value="2"/>
</dbReference>
<dbReference type="Gene3D" id="1.10.3730.20">
    <property type="match status" value="1"/>
</dbReference>
<sequence>MAHKAGIMKQAGFDMRGPLLALLAFAIFSGHDVVVKYLGGGYAAFQIVFFSVLLGLPLAMLMLMRDQTDGTLLPRHPWWTALRTTAAVATGVCVFFSFSMLPMTQVYAILFAAPLLITVLSIPILGEKVGIRRGAAVLVGLCGVLIVLRPGSGDALSIGHAAALVGAVGSAVSSIIVRKIGQDERNVVLLLYPMMANMVVMACALPFVYQPMPLLDFAGFAAIAGLAFVASLCLIAAYKMSEAAIIAPMQYSQIIWAAIFGFIFFNETPDLPTIIGAAVIIGSGLYILFREGSANVSENRPVSQTKGRAETGTVPRMSAISQIEEDRVEDAEPPVR</sequence>
<feature type="transmembrane region" description="Helical" evidence="2">
    <location>
        <begin position="76"/>
        <end position="98"/>
    </location>
</feature>
<keyword evidence="2" id="KW-0812">Transmembrane</keyword>
<keyword evidence="5" id="KW-1185">Reference proteome</keyword>
<feature type="domain" description="EamA" evidence="3">
    <location>
        <begin position="158"/>
        <end position="287"/>
    </location>
</feature>
<feature type="transmembrane region" description="Helical" evidence="2">
    <location>
        <begin position="215"/>
        <end position="238"/>
    </location>
</feature>
<evidence type="ECO:0000313" key="5">
    <source>
        <dbReference type="Proteomes" id="UP000198539"/>
    </source>
</evidence>
<feature type="compositionally biased region" description="Acidic residues" evidence="1">
    <location>
        <begin position="326"/>
        <end position="336"/>
    </location>
</feature>
<feature type="transmembrane region" description="Helical" evidence="2">
    <location>
        <begin position="189"/>
        <end position="209"/>
    </location>
</feature>
<accession>A0A1H2S2C7</accession>
<dbReference type="PANTHER" id="PTHR22911:SF135">
    <property type="entry name" value="BLR4310 PROTEIN"/>
    <property type="match status" value="1"/>
</dbReference>
<evidence type="ECO:0000313" key="4">
    <source>
        <dbReference type="EMBL" id="SDW25852.1"/>
    </source>
</evidence>
<feature type="domain" description="EamA" evidence="3">
    <location>
        <begin position="16"/>
        <end position="148"/>
    </location>
</feature>
<proteinExistence type="predicted"/>
<dbReference type="EMBL" id="FNOM01000001">
    <property type="protein sequence ID" value="SDW25852.1"/>
    <property type="molecule type" value="Genomic_DNA"/>
</dbReference>
<dbReference type="AlphaFoldDB" id="A0A1H2S2C7"/>
<evidence type="ECO:0000259" key="3">
    <source>
        <dbReference type="Pfam" id="PF00892"/>
    </source>
</evidence>
<evidence type="ECO:0000256" key="2">
    <source>
        <dbReference type="SAM" id="Phobius"/>
    </source>
</evidence>
<feature type="transmembrane region" description="Helical" evidence="2">
    <location>
        <begin position="42"/>
        <end position="64"/>
    </location>
</feature>
<dbReference type="InterPro" id="IPR000620">
    <property type="entry name" value="EamA_dom"/>
</dbReference>
<feature type="transmembrane region" description="Helical" evidence="2">
    <location>
        <begin position="134"/>
        <end position="152"/>
    </location>
</feature>
<gene>
    <name evidence="4" type="ORF">SAMN04488238_101482</name>
</gene>
<dbReference type="SUPFAM" id="SSF103481">
    <property type="entry name" value="Multidrug resistance efflux transporter EmrE"/>
    <property type="match status" value="2"/>
</dbReference>
<dbReference type="GO" id="GO:0016020">
    <property type="term" value="C:membrane"/>
    <property type="evidence" value="ECO:0007669"/>
    <property type="project" value="InterPro"/>
</dbReference>
<feature type="transmembrane region" description="Helical" evidence="2">
    <location>
        <begin position="104"/>
        <end position="122"/>
    </location>
</feature>
<reference evidence="4 5" key="1">
    <citation type="submission" date="2016-10" db="EMBL/GenBank/DDBJ databases">
        <authorList>
            <person name="de Groot N.N."/>
        </authorList>
    </citation>
    <scope>NUCLEOTIDE SEQUENCE [LARGE SCALE GENOMIC DNA]</scope>
    <source>
        <strain evidence="4 5">CGMCC 1.8894</strain>
    </source>
</reference>
<organism evidence="4 5">
    <name type="scientific">Roseicitreum antarcticum</name>
    <dbReference type="NCBI Taxonomy" id="564137"/>
    <lineage>
        <taxon>Bacteria</taxon>
        <taxon>Pseudomonadati</taxon>
        <taxon>Pseudomonadota</taxon>
        <taxon>Alphaproteobacteria</taxon>
        <taxon>Rhodobacterales</taxon>
        <taxon>Paracoccaceae</taxon>
        <taxon>Roseicitreum</taxon>
    </lineage>
</organism>
<evidence type="ECO:0000256" key="1">
    <source>
        <dbReference type="SAM" id="MobiDB-lite"/>
    </source>
</evidence>
<feature type="region of interest" description="Disordered" evidence="1">
    <location>
        <begin position="298"/>
        <end position="336"/>
    </location>
</feature>
<dbReference type="STRING" id="564137.SAMN04488238_101482"/>
<keyword evidence="2" id="KW-1133">Transmembrane helix</keyword>
<dbReference type="PANTHER" id="PTHR22911">
    <property type="entry name" value="ACYL-MALONYL CONDENSING ENZYME-RELATED"/>
    <property type="match status" value="1"/>
</dbReference>
<feature type="transmembrane region" description="Helical" evidence="2">
    <location>
        <begin position="245"/>
        <end position="265"/>
    </location>
</feature>
<keyword evidence="2" id="KW-0472">Membrane</keyword>
<dbReference type="InterPro" id="IPR037185">
    <property type="entry name" value="EmrE-like"/>
</dbReference>